<keyword evidence="5" id="KW-0805">Transcription regulation</keyword>
<keyword evidence="4" id="KW-0694">RNA-binding</keyword>
<dbReference type="Proteomes" id="UP000093044">
    <property type="component" value="Chromosome"/>
</dbReference>
<dbReference type="GO" id="GO:0006353">
    <property type="term" value="P:DNA-templated transcription termination"/>
    <property type="evidence" value="ECO:0007669"/>
    <property type="project" value="InterPro"/>
</dbReference>
<comment type="similarity">
    <text evidence="1">Belongs to the MtrB family.</text>
</comment>
<dbReference type="Pfam" id="PF02081">
    <property type="entry name" value="TrpBP"/>
    <property type="match status" value="1"/>
</dbReference>
<name>A0A1B2I485_9BACT</name>
<dbReference type="InterPro" id="IPR016031">
    <property type="entry name" value="Trp_RNA-bd_attenuator-like_dom"/>
</dbReference>
<dbReference type="InterPro" id="IPR023558">
    <property type="entry name" value="Trp_RNA-bd_attenuator_dom"/>
</dbReference>
<sequence length="77" mass="8391">MAENGQTVGEYIAVKALENGVTVTGVTRGAENRFLHTEKLEEGEVWIAQFTEHISAMKIRGHAKVITAHGEIESGKN</sequence>
<evidence type="ECO:0000256" key="8">
    <source>
        <dbReference type="ARBA" id="ARBA00033109"/>
    </source>
</evidence>
<dbReference type="SUPFAM" id="SSF51219">
    <property type="entry name" value="TRAP-like"/>
    <property type="match status" value="1"/>
</dbReference>
<dbReference type="GeneID" id="83057518"/>
<dbReference type="KEGG" id="cpor:BED41_06590"/>
<evidence type="ECO:0000256" key="5">
    <source>
        <dbReference type="ARBA" id="ARBA00023015"/>
    </source>
</evidence>
<evidence type="ECO:0000256" key="1">
    <source>
        <dbReference type="ARBA" id="ARBA00010027"/>
    </source>
</evidence>
<evidence type="ECO:0000313" key="9">
    <source>
        <dbReference type="EMBL" id="ANZ44785.1"/>
    </source>
</evidence>
<evidence type="ECO:0000256" key="6">
    <source>
        <dbReference type="ARBA" id="ARBA00023163"/>
    </source>
</evidence>
<dbReference type="Gene3D" id="2.60.40.50">
    <property type="entry name" value="TRAP-like"/>
    <property type="match status" value="1"/>
</dbReference>
<dbReference type="AlphaFoldDB" id="A0A1B2I485"/>
<protein>
    <recommendedName>
        <fullName evidence="3">Transcription attenuation protein MtrB</fullName>
    </recommendedName>
    <alternativeName>
        <fullName evidence="8">Trp RNA-binding attenuation protein</fullName>
    </alternativeName>
    <alternativeName>
        <fullName evidence="7">Tryptophan RNA-binding attenuator protein</fullName>
    </alternativeName>
</protein>
<organism evidence="9 10">
    <name type="scientific">Cloacibacillus porcorum</name>
    <dbReference type="NCBI Taxonomy" id="1197717"/>
    <lineage>
        <taxon>Bacteria</taxon>
        <taxon>Thermotogati</taxon>
        <taxon>Synergistota</taxon>
        <taxon>Synergistia</taxon>
        <taxon>Synergistales</taxon>
        <taxon>Synergistaceae</taxon>
        <taxon>Cloacibacillus</taxon>
    </lineage>
</organism>
<dbReference type="InterPro" id="IPR000824">
    <property type="entry name" value="MtrB"/>
</dbReference>
<accession>A0A1B2I485</accession>
<gene>
    <name evidence="9" type="ORF">BED41_06590</name>
</gene>
<dbReference type="EMBL" id="CP016757">
    <property type="protein sequence ID" value="ANZ44785.1"/>
    <property type="molecule type" value="Genomic_DNA"/>
</dbReference>
<dbReference type="STRING" id="1197717.BED41_06590"/>
<keyword evidence="6" id="KW-0804">Transcription</keyword>
<evidence type="ECO:0000256" key="3">
    <source>
        <dbReference type="ARBA" id="ARBA00016308"/>
    </source>
</evidence>
<evidence type="ECO:0000256" key="2">
    <source>
        <dbReference type="ARBA" id="ARBA00011104"/>
    </source>
</evidence>
<dbReference type="GO" id="GO:0006355">
    <property type="term" value="P:regulation of DNA-templated transcription"/>
    <property type="evidence" value="ECO:0007669"/>
    <property type="project" value="InterPro"/>
</dbReference>
<proteinExistence type="inferred from homology"/>
<comment type="subunit">
    <text evidence="2">Oligomer of 11 identical subunits arranged in doughnut-like structure.</text>
</comment>
<evidence type="ECO:0000313" key="10">
    <source>
        <dbReference type="Proteomes" id="UP000093044"/>
    </source>
</evidence>
<dbReference type="GO" id="GO:0003723">
    <property type="term" value="F:RNA binding"/>
    <property type="evidence" value="ECO:0007669"/>
    <property type="project" value="UniProtKB-KW"/>
</dbReference>
<dbReference type="OrthoDB" id="2111980at2"/>
<dbReference type="RefSeq" id="WP_066744248.1">
    <property type="nucleotide sequence ID" value="NZ_CALCLR010000088.1"/>
</dbReference>
<evidence type="ECO:0000256" key="4">
    <source>
        <dbReference type="ARBA" id="ARBA00022884"/>
    </source>
</evidence>
<reference evidence="9" key="1">
    <citation type="submission" date="2016-08" db="EMBL/GenBank/DDBJ databases">
        <title>Complete genome of Cloacibacillus porcorum.</title>
        <authorList>
            <person name="Looft T."/>
            <person name="Bayles D.O."/>
            <person name="Alt D.P."/>
        </authorList>
    </citation>
    <scope>NUCLEOTIDE SEQUENCE [LARGE SCALE GENOMIC DNA]</scope>
    <source>
        <strain evidence="9">CL-84</strain>
    </source>
</reference>
<evidence type="ECO:0000256" key="7">
    <source>
        <dbReference type="ARBA" id="ARBA00029615"/>
    </source>
</evidence>
<keyword evidence="10" id="KW-1185">Reference proteome</keyword>
<dbReference type="PRINTS" id="PR00687">
    <property type="entry name" value="TRPRNAAP"/>
</dbReference>